<protein>
    <recommendedName>
        <fullName evidence="6">Mitochondrial intermediate peptidase</fullName>
        <ecNumber evidence="5">3.4.24.59</ecNumber>
    </recommendedName>
</protein>
<evidence type="ECO:0000313" key="23">
    <source>
        <dbReference type="Ensembl" id="ENSAPEP00000029663.1"/>
    </source>
</evidence>
<dbReference type="GeneTree" id="ENSGT00950000183171"/>
<evidence type="ECO:0000256" key="1">
    <source>
        <dbReference type="ARBA" id="ARBA00000436"/>
    </source>
</evidence>
<dbReference type="PANTHER" id="PTHR11804:SF71">
    <property type="entry name" value="MITOCHONDRIAL INTERMEDIATE PEPTIDASE"/>
    <property type="match status" value="1"/>
</dbReference>
<feature type="domain" description="Peptidase M3A/M3B catalytic" evidence="22">
    <location>
        <begin position="241"/>
        <end position="683"/>
    </location>
</feature>
<accession>A0A3P8U2X9</accession>
<keyword evidence="18" id="KW-0464">Manganese</keyword>
<evidence type="ECO:0000256" key="4">
    <source>
        <dbReference type="ARBA" id="ARBA00011245"/>
    </source>
</evidence>
<evidence type="ECO:0000256" key="15">
    <source>
        <dbReference type="ARBA" id="ARBA00023004"/>
    </source>
</evidence>
<comment type="subcellular location">
    <subcellularLocation>
        <location evidence="2">Mitochondrion matrix</location>
    </subcellularLocation>
</comment>
<keyword evidence="7 21" id="KW-0645">Protease</keyword>
<evidence type="ECO:0000256" key="8">
    <source>
        <dbReference type="ARBA" id="ARBA00022723"/>
    </source>
</evidence>
<keyword evidence="17" id="KW-0496">Mitochondrion</keyword>
<keyword evidence="8 21" id="KW-0479">Metal-binding</keyword>
<comment type="function">
    <text evidence="20">Cleaves proteins, imported into the mitochondrion, to their mature size.</text>
</comment>
<dbReference type="Gene3D" id="1.10.1370.40">
    <property type="match status" value="1"/>
</dbReference>
<dbReference type="EC" id="3.4.24.59" evidence="5"/>
<evidence type="ECO:0000256" key="7">
    <source>
        <dbReference type="ARBA" id="ARBA00022670"/>
    </source>
</evidence>
<reference evidence="23" key="3">
    <citation type="submission" date="2025-09" db="UniProtKB">
        <authorList>
            <consortium name="Ensembl"/>
        </authorList>
    </citation>
    <scope>IDENTIFICATION</scope>
</reference>
<dbReference type="InterPro" id="IPR033851">
    <property type="entry name" value="M3A_MIP"/>
</dbReference>
<keyword evidence="16 21" id="KW-0482">Metalloprotease</keyword>
<dbReference type="FunFam" id="1.10.1370.10:FF:000026">
    <property type="entry name" value="Si:ch73-1a9.4"/>
    <property type="match status" value="1"/>
</dbReference>
<dbReference type="Proteomes" id="UP000265080">
    <property type="component" value="Chromosome 9"/>
</dbReference>
<evidence type="ECO:0000256" key="16">
    <source>
        <dbReference type="ARBA" id="ARBA00023049"/>
    </source>
</evidence>
<keyword evidence="13" id="KW-0809">Transit peptide</keyword>
<keyword evidence="12" id="KW-0460">Magnesium</keyword>
<evidence type="ECO:0000256" key="12">
    <source>
        <dbReference type="ARBA" id="ARBA00022842"/>
    </source>
</evidence>
<dbReference type="AlphaFoldDB" id="A0A3P8U2X9"/>
<evidence type="ECO:0000256" key="3">
    <source>
        <dbReference type="ARBA" id="ARBA00006040"/>
    </source>
</evidence>
<keyword evidence="11" id="KW-0106">Calcium</keyword>
<dbReference type="GO" id="GO:0005759">
    <property type="term" value="C:mitochondrial matrix"/>
    <property type="evidence" value="ECO:0007669"/>
    <property type="project" value="UniProtKB-SubCell"/>
</dbReference>
<dbReference type="InterPro" id="IPR001567">
    <property type="entry name" value="Pept_M3A_M3B_dom"/>
</dbReference>
<evidence type="ECO:0000256" key="6">
    <source>
        <dbReference type="ARBA" id="ARBA00018046"/>
    </source>
</evidence>
<evidence type="ECO:0000256" key="21">
    <source>
        <dbReference type="RuleBase" id="RU003435"/>
    </source>
</evidence>
<dbReference type="Ensembl" id="ENSAPET00000030459.1">
    <property type="protein sequence ID" value="ENSAPEP00000029663.1"/>
    <property type="gene ID" value="ENSAPEG00000021052.1"/>
</dbReference>
<comment type="subunit">
    <text evidence="4">Monomer.</text>
</comment>
<comment type="cofactor">
    <cofactor evidence="21">
        <name>Zn(2+)</name>
        <dbReference type="ChEBI" id="CHEBI:29105"/>
    </cofactor>
    <text evidence="21">Binds 1 zinc ion.</text>
</comment>
<comment type="similarity">
    <text evidence="3 21">Belongs to the peptidase M3 family.</text>
</comment>
<evidence type="ECO:0000256" key="11">
    <source>
        <dbReference type="ARBA" id="ARBA00022837"/>
    </source>
</evidence>
<evidence type="ECO:0000256" key="5">
    <source>
        <dbReference type="ARBA" id="ARBA00012441"/>
    </source>
</evidence>
<dbReference type="GO" id="GO:0006518">
    <property type="term" value="P:peptide metabolic process"/>
    <property type="evidence" value="ECO:0007669"/>
    <property type="project" value="TreeGrafter"/>
</dbReference>
<evidence type="ECO:0000313" key="24">
    <source>
        <dbReference type="Proteomes" id="UP000265080"/>
    </source>
</evidence>
<evidence type="ECO:0000256" key="13">
    <source>
        <dbReference type="ARBA" id="ARBA00022946"/>
    </source>
</evidence>
<dbReference type="CDD" id="cd06457">
    <property type="entry name" value="M3A_MIP"/>
    <property type="match status" value="1"/>
</dbReference>
<organism evidence="23 24">
    <name type="scientific">Amphiprion percula</name>
    <name type="common">Orange clownfish</name>
    <name type="synonym">Lutjanus percula</name>
    <dbReference type="NCBI Taxonomy" id="161767"/>
    <lineage>
        <taxon>Eukaryota</taxon>
        <taxon>Metazoa</taxon>
        <taxon>Chordata</taxon>
        <taxon>Craniata</taxon>
        <taxon>Vertebrata</taxon>
        <taxon>Euteleostomi</taxon>
        <taxon>Actinopterygii</taxon>
        <taxon>Neopterygii</taxon>
        <taxon>Teleostei</taxon>
        <taxon>Neoteleostei</taxon>
        <taxon>Acanthomorphata</taxon>
        <taxon>Ovalentaria</taxon>
        <taxon>Pomacentridae</taxon>
        <taxon>Amphiprion</taxon>
    </lineage>
</organism>
<proteinExistence type="inferred from homology"/>
<dbReference type="Gene3D" id="3.40.390.10">
    <property type="entry name" value="Collagenase (Catalytic Domain)"/>
    <property type="match status" value="1"/>
</dbReference>
<keyword evidence="24" id="KW-1185">Reference proteome</keyword>
<dbReference type="GO" id="GO:0046872">
    <property type="term" value="F:metal ion binding"/>
    <property type="evidence" value="ECO:0007669"/>
    <property type="project" value="UniProtKB-UniRule"/>
</dbReference>
<sequence>MSACKRLLYVVKHRSLWAQVRRNVTTWSPVGAAFNAKPHRRLDLFEKNVGLFGVPELSCPAGFQAAAKTALKNTQRLVEKACSSPPGAETVECFDQLSDSLCKVADLADFIKVAHPDPAFREAAEKTCVDIGTVVEKLNTNVELCKSLKNLLDNPNIVAQLDPDTRRVAELFMFDFEISGIHLDDKLRKEAVGLHVKLLDLNNEFLVGSHMPNRIARSAIPEHLHLHFASEGSFIQVGGLHADSPDDLVREIAYRIYLYPNADLMNCLEELLKCRHKLAKLVGYESYGHRALKGTMAKTPETVMNFLQLLTDKLSDKTAKDFKMMRDMKKKLNPRNAELMPWDHPFLSGVLRAERYNIEPSLYSPYFSLGACMEGLNNLFSQLYGVSLMSEHPSAGEVWSEDVRKLAVVHETEGLLGYIYCDFFHRSDKPHQDCHFTIRGGRWCQETSQYQLPVVVLMLSLPHPSKSAPTLLTPGMMENLFHEMGHAMHSMLGRTRYQHVTGTRCSTDFAEVPSILMEYFATDYRVISQFARHYETGQPLPESMVARLCESKKVCGAADTQLQIFYAVLDQIYHSKPQNRSTTDILKDMQQKFYGLPYTPNTAWQLRFSHLIGYGAKYYSYLMSRAVASMVWKQCFVQDPLNRDMGERYRREMLAHGGAKEPMLMVEGMLQRRPTIEDFVDALVSELNPNFETFIMDSES</sequence>
<keyword evidence="10 21" id="KW-0862">Zinc</keyword>
<keyword evidence="9 21" id="KW-0378">Hydrolase</keyword>
<evidence type="ECO:0000256" key="14">
    <source>
        <dbReference type="ARBA" id="ARBA00022990"/>
    </source>
</evidence>
<dbReference type="SUPFAM" id="SSF55486">
    <property type="entry name" value="Metalloproteases ('zincins'), catalytic domain"/>
    <property type="match status" value="1"/>
</dbReference>
<dbReference type="GO" id="GO:0006627">
    <property type="term" value="P:protein processing involved in protein targeting to mitochondrion"/>
    <property type="evidence" value="ECO:0007669"/>
    <property type="project" value="TreeGrafter"/>
</dbReference>
<dbReference type="PANTHER" id="PTHR11804">
    <property type="entry name" value="PROTEASE M3 THIMET OLIGOPEPTIDASE-RELATED"/>
    <property type="match status" value="1"/>
</dbReference>
<evidence type="ECO:0000256" key="18">
    <source>
        <dbReference type="ARBA" id="ARBA00023211"/>
    </source>
</evidence>
<dbReference type="STRING" id="161767.ENSAPEP00000029663"/>
<dbReference type="Gene3D" id="1.10.1370.10">
    <property type="entry name" value="Neurolysin, domain 3"/>
    <property type="match status" value="1"/>
</dbReference>
<evidence type="ECO:0000256" key="9">
    <source>
        <dbReference type="ARBA" id="ARBA00022801"/>
    </source>
</evidence>
<keyword evidence="15" id="KW-0408">Iron</keyword>
<name>A0A3P8U2X9_AMPPE</name>
<evidence type="ECO:0000256" key="2">
    <source>
        <dbReference type="ARBA" id="ARBA00004305"/>
    </source>
</evidence>
<keyword evidence="19" id="KW-0170">Cobalt</keyword>
<comment type="catalytic activity">
    <reaction evidence="1">
        <text>Release of an N-terminal octapeptide as second stage of processing of some proteins imported into the mitochondrion.</text>
        <dbReference type="EC" id="3.4.24.59"/>
    </reaction>
</comment>
<evidence type="ECO:0000259" key="22">
    <source>
        <dbReference type="Pfam" id="PF01432"/>
    </source>
</evidence>
<evidence type="ECO:0000256" key="17">
    <source>
        <dbReference type="ARBA" id="ARBA00023128"/>
    </source>
</evidence>
<dbReference type="GO" id="GO:0004222">
    <property type="term" value="F:metalloendopeptidase activity"/>
    <property type="evidence" value="ECO:0007669"/>
    <property type="project" value="UniProtKB-EC"/>
</dbReference>
<dbReference type="InterPro" id="IPR024079">
    <property type="entry name" value="MetalloPept_cat_dom_sf"/>
</dbReference>
<evidence type="ECO:0000256" key="19">
    <source>
        <dbReference type="ARBA" id="ARBA00023285"/>
    </source>
</evidence>
<evidence type="ECO:0000256" key="20">
    <source>
        <dbReference type="ARBA" id="ARBA00059424"/>
    </source>
</evidence>
<dbReference type="InterPro" id="IPR045090">
    <property type="entry name" value="Pept_M3A_M3B"/>
</dbReference>
<dbReference type="InterPro" id="IPR024077">
    <property type="entry name" value="Neurolysin/TOP_dom2"/>
</dbReference>
<dbReference type="Pfam" id="PF01432">
    <property type="entry name" value="Peptidase_M3"/>
    <property type="match status" value="1"/>
</dbReference>
<reference evidence="23 24" key="1">
    <citation type="submission" date="2018-03" db="EMBL/GenBank/DDBJ databases">
        <title>Finding Nemo's genes: A chromosome-scale reference assembly of the genome of the orange clownfish Amphiprion percula.</title>
        <authorList>
            <person name="Lehmann R."/>
        </authorList>
    </citation>
    <scope>NUCLEOTIDE SEQUENCE</scope>
</reference>
<dbReference type="FunFam" id="3.40.390.10:FF:000013">
    <property type="entry name" value="Mitochondrial intermediate peptidase"/>
    <property type="match status" value="1"/>
</dbReference>
<reference evidence="23" key="2">
    <citation type="submission" date="2025-08" db="UniProtKB">
        <authorList>
            <consortium name="Ensembl"/>
        </authorList>
    </citation>
    <scope>IDENTIFICATION</scope>
</reference>
<keyword evidence="14" id="KW-0007">Acetylation</keyword>
<evidence type="ECO:0000256" key="10">
    <source>
        <dbReference type="ARBA" id="ARBA00022833"/>
    </source>
</evidence>